<protein>
    <submittedName>
        <fullName evidence="2">Uncharacterized protein</fullName>
    </submittedName>
</protein>
<feature type="compositionally biased region" description="Basic and acidic residues" evidence="1">
    <location>
        <begin position="17"/>
        <end position="34"/>
    </location>
</feature>
<comment type="caution">
    <text evidence="2">The sequence shown here is derived from an EMBL/GenBank/DDBJ whole genome shotgun (WGS) entry which is preliminary data.</text>
</comment>
<dbReference type="AlphaFoldDB" id="A0A101QCW6"/>
<sequence>MGGDVAPRRTSLGGSVERIHGDNRDSQRQTERVGDQVPLAASLFLPAPMPWLTSATRISVARGTGAGDQQR</sequence>
<reference evidence="2 3" key="1">
    <citation type="submission" date="2015-10" db="EMBL/GenBank/DDBJ databases">
        <title>Draft genome sequence of Streptomyces corchorusii DSM 40340, type strain for the species Streptomyces corchorusii.</title>
        <authorList>
            <person name="Ruckert C."/>
            <person name="Winkler A."/>
            <person name="Kalinowski J."/>
            <person name="Kampfer P."/>
            <person name="Glaeser S."/>
        </authorList>
    </citation>
    <scope>NUCLEOTIDE SEQUENCE [LARGE SCALE GENOMIC DNA]</scope>
    <source>
        <strain evidence="2 3">DSM 40340</strain>
    </source>
</reference>
<dbReference type="EMBL" id="LMWP01000016">
    <property type="protein sequence ID" value="KUN27652.1"/>
    <property type="molecule type" value="Genomic_DNA"/>
</dbReference>
<feature type="region of interest" description="Disordered" evidence="1">
    <location>
        <begin position="1"/>
        <end position="34"/>
    </location>
</feature>
<evidence type="ECO:0000256" key="1">
    <source>
        <dbReference type="SAM" id="MobiDB-lite"/>
    </source>
</evidence>
<gene>
    <name evidence="2" type="ORF">AQJ11_13530</name>
</gene>
<evidence type="ECO:0000313" key="3">
    <source>
        <dbReference type="Proteomes" id="UP000053398"/>
    </source>
</evidence>
<dbReference type="Proteomes" id="UP000053398">
    <property type="component" value="Unassembled WGS sequence"/>
</dbReference>
<proteinExistence type="predicted"/>
<keyword evidence="3" id="KW-1185">Reference proteome</keyword>
<accession>A0A101QCW6</accession>
<evidence type="ECO:0000313" key="2">
    <source>
        <dbReference type="EMBL" id="KUN27652.1"/>
    </source>
</evidence>
<organism evidence="2 3">
    <name type="scientific">Streptomyces corchorusii</name>
    <name type="common">Streptomyces chibaensis</name>
    <dbReference type="NCBI Taxonomy" id="1903"/>
    <lineage>
        <taxon>Bacteria</taxon>
        <taxon>Bacillati</taxon>
        <taxon>Actinomycetota</taxon>
        <taxon>Actinomycetes</taxon>
        <taxon>Kitasatosporales</taxon>
        <taxon>Streptomycetaceae</taxon>
        <taxon>Streptomyces</taxon>
    </lineage>
</organism>
<name>A0A101QCW6_STRCK</name>